<feature type="non-terminal residue" evidence="1">
    <location>
        <position position="72"/>
    </location>
</feature>
<sequence length="72" mass="7267">VRRHVAHRHRRPARPARVLALRGRGGGAGRPRAGAALGGAGAVFRARRHRVGLAGAAPGVLGRAARTAAAGV</sequence>
<accession>A0A6J4JQM0</accession>
<reference evidence="1" key="1">
    <citation type="submission" date="2020-02" db="EMBL/GenBank/DDBJ databases">
        <authorList>
            <person name="Meier V. D."/>
        </authorList>
    </citation>
    <scope>NUCLEOTIDE SEQUENCE</scope>
    <source>
        <strain evidence="1">AVDCRST_MAG04</strain>
    </source>
</reference>
<evidence type="ECO:0000313" key="1">
    <source>
        <dbReference type="EMBL" id="CAA9284927.1"/>
    </source>
</evidence>
<protein>
    <submittedName>
        <fullName evidence="1">Uncharacterized protein</fullName>
    </submittedName>
</protein>
<dbReference type="AlphaFoldDB" id="A0A6J4JQM0"/>
<proteinExistence type="predicted"/>
<organism evidence="1">
    <name type="scientific">uncultured Acetobacteraceae bacterium</name>
    <dbReference type="NCBI Taxonomy" id="169975"/>
    <lineage>
        <taxon>Bacteria</taxon>
        <taxon>Pseudomonadati</taxon>
        <taxon>Pseudomonadota</taxon>
        <taxon>Alphaproteobacteria</taxon>
        <taxon>Acetobacterales</taxon>
        <taxon>Acetobacteraceae</taxon>
        <taxon>environmental samples</taxon>
    </lineage>
</organism>
<dbReference type="EMBL" id="CADCTL010000305">
    <property type="protein sequence ID" value="CAA9284927.1"/>
    <property type="molecule type" value="Genomic_DNA"/>
</dbReference>
<gene>
    <name evidence="1" type="ORF">AVDCRST_MAG04-4039</name>
</gene>
<feature type="non-terminal residue" evidence="1">
    <location>
        <position position="1"/>
    </location>
</feature>
<name>A0A6J4JQM0_9PROT</name>